<feature type="region of interest" description="Disordered" evidence="1">
    <location>
        <begin position="64"/>
        <end position="83"/>
    </location>
</feature>
<sequence length="83" mass="9231">MQAGGSNCVTLYARGSFKRKESNALLYMDEFIGRVKEASNPEIGELTKMCLNSDSSKRWTAKDIHSTESVHGSSTMDPIIFQK</sequence>
<keyword evidence="2" id="KW-1185">Reference proteome</keyword>
<evidence type="ECO:0000313" key="2">
    <source>
        <dbReference type="Proteomes" id="UP000095282"/>
    </source>
</evidence>
<evidence type="ECO:0000313" key="3">
    <source>
        <dbReference type="WBParaSite" id="Csp11.Scaffold629.g15362.t1"/>
    </source>
</evidence>
<name>A0A1I7U6I8_9PELO</name>
<accession>A0A1I7U6I8</accession>
<reference evidence="3" key="1">
    <citation type="submission" date="2016-11" db="UniProtKB">
        <authorList>
            <consortium name="WormBaseParasite"/>
        </authorList>
    </citation>
    <scope>IDENTIFICATION</scope>
</reference>
<dbReference type="WBParaSite" id="Csp11.Scaffold629.g15362.t1">
    <property type="protein sequence ID" value="Csp11.Scaffold629.g15362.t1"/>
    <property type="gene ID" value="Csp11.Scaffold629.g15362"/>
</dbReference>
<evidence type="ECO:0000256" key="1">
    <source>
        <dbReference type="SAM" id="MobiDB-lite"/>
    </source>
</evidence>
<dbReference type="Proteomes" id="UP000095282">
    <property type="component" value="Unplaced"/>
</dbReference>
<protein>
    <submittedName>
        <fullName evidence="3">START domain-containing protein</fullName>
    </submittedName>
</protein>
<organism evidence="2 3">
    <name type="scientific">Caenorhabditis tropicalis</name>
    <dbReference type="NCBI Taxonomy" id="1561998"/>
    <lineage>
        <taxon>Eukaryota</taxon>
        <taxon>Metazoa</taxon>
        <taxon>Ecdysozoa</taxon>
        <taxon>Nematoda</taxon>
        <taxon>Chromadorea</taxon>
        <taxon>Rhabditida</taxon>
        <taxon>Rhabditina</taxon>
        <taxon>Rhabditomorpha</taxon>
        <taxon>Rhabditoidea</taxon>
        <taxon>Rhabditidae</taxon>
        <taxon>Peloderinae</taxon>
        <taxon>Caenorhabditis</taxon>
    </lineage>
</organism>
<dbReference type="AlphaFoldDB" id="A0A1I7U6I8"/>
<proteinExistence type="predicted"/>